<dbReference type="SUPFAM" id="SSF141868">
    <property type="entry name" value="EAL domain-like"/>
    <property type="match status" value="1"/>
</dbReference>
<dbReference type="SMART" id="SM00052">
    <property type="entry name" value="EAL"/>
    <property type="match status" value="1"/>
</dbReference>
<organism evidence="6 7">
    <name type="scientific">Pseudoduganella rivuli</name>
    <dbReference type="NCBI Taxonomy" id="2666085"/>
    <lineage>
        <taxon>Bacteria</taxon>
        <taxon>Pseudomonadati</taxon>
        <taxon>Pseudomonadota</taxon>
        <taxon>Betaproteobacteria</taxon>
        <taxon>Burkholderiales</taxon>
        <taxon>Oxalobacteraceae</taxon>
        <taxon>Telluria group</taxon>
        <taxon>Pseudoduganella</taxon>
    </lineage>
</organism>
<evidence type="ECO:0000256" key="2">
    <source>
        <dbReference type="SAM" id="SignalP"/>
    </source>
</evidence>
<dbReference type="InterPro" id="IPR035965">
    <property type="entry name" value="PAS-like_dom_sf"/>
</dbReference>
<dbReference type="PROSITE" id="PS51257">
    <property type="entry name" value="PROKAR_LIPOPROTEIN"/>
    <property type="match status" value="1"/>
</dbReference>
<dbReference type="RefSeq" id="WP_154374753.1">
    <property type="nucleotide sequence ID" value="NZ_WKJJ01000008.1"/>
</dbReference>
<dbReference type="Gene3D" id="3.30.450.40">
    <property type="match status" value="1"/>
</dbReference>
<proteinExistence type="predicted"/>
<keyword evidence="7" id="KW-1185">Reference proteome</keyword>
<dbReference type="InterPro" id="IPR013656">
    <property type="entry name" value="PAS_4"/>
</dbReference>
<dbReference type="InterPro" id="IPR001633">
    <property type="entry name" value="EAL_dom"/>
</dbReference>
<dbReference type="Pfam" id="PF08448">
    <property type="entry name" value="PAS_4"/>
    <property type="match status" value="1"/>
</dbReference>
<evidence type="ECO:0000259" key="4">
    <source>
        <dbReference type="PROSITE" id="PS50883"/>
    </source>
</evidence>
<dbReference type="InterPro" id="IPR029016">
    <property type="entry name" value="GAF-like_dom_sf"/>
</dbReference>
<dbReference type="Proteomes" id="UP000446768">
    <property type="component" value="Unassembled WGS sequence"/>
</dbReference>
<evidence type="ECO:0000256" key="1">
    <source>
        <dbReference type="ARBA" id="ARBA00051114"/>
    </source>
</evidence>
<dbReference type="Pfam" id="PF00563">
    <property type="entry name" value="EAL"/>
    <property type="match status" value="1"/>
</dbReference>
<feature type="domain" description="EAL" evidence="4">
    <location>
        <begin position="889"/>
        <end position="1144"/>
    </location>
</feature>
<feature type="chain" id="PRO_5031419175" evidence="2">
    <location>
        <begin position="25"/>
        <end position="1149"/>
    </location>
</feature>
<feature type="signal peptide" evidence="2">
    <location>
        <begin position="1"/>
        <end position="24"/>
    </location>
</feature>
<dbReference type="CDD" id="cd00130">
    <property type="entry name" value="PAS"/>
    <property type="match status" value="1"/>
</dbReference>
<dbReference type="PROSITE" id="PS50112">
    <property type="entry name" value="PAS"/>
    <property type="match status" value="1"/>
</dbReference>
<dbReference type="PANTHER" id="PTHR44757">
    <property type="entry name" value="DIGUANYLATE CYCLASE DGCP"/>
    <property type="match status" value="1"/>
</dbReference>
<dbReference type="Pfam" id="PF00990">
    <property type="entry name" value="GGDEF"/>
    <property type="match status" value="1"/>
</dbReference>
<dbReference type="SUPFAM" id="SSF48452">
    <property type="entry name" value="TPR-like"/>
    <property type="match status" value="2"/>
</dbReference>
<dbReference type="InterPro" id="IPR052155">
    <property type="entry name" value="Biofilm_reg_signaling"/>
</dbReference>
<comment type="caution">
    <text evidence="6">The sequence shown here is derived from an EMBL/GenBank/DDBJ whole genome shotgun (WGS) entry which is preliminary data.</text>
</comment>
<dbReference type="Gene3D" id="3.30.70.270">
    <property type="match status" value="1"/>
</dbReference>
<dbReference type="NCBIfam" id="TIGR00254">
    <property type="entry name" value="GGDEF"/>
    <property type="match status" value="1"/>
</dbReference>
<dbReference type="InterPro" id="IPR035919">
    <property type="entry name" value="EAL_sf"/>
</dbReference>
<dbReference type="Gene3D" id="1.25.40.10">
    <property type="entry name" value="Tetratricopeptide repeat domain"/>
    <property type="match status" value="2"/>
</dbReference>
<keyword evidence="2" id="KW-0732">Signal</keyword>
<evidence type="ECO:0000313" key="6">
    <source>
        <dbReference type="EMBL" id="MRV72800.1"/>
    </source>
</evidence>
<dbReference type="InterPro" id="IPR019734">
    <property type="entry name" value="TPR_rpt"/>
</dbReference>
<dbReference type="PANTHER" id="PTHR44757:SF2">
    <property type="entry name" value="BIOFILM ARCHITECTURE MAINTENANCE PROTEIN MBAA"/>
    <property type="match status" value="1"/>
</dbReference>
<dbReference type="InterPro" id="IPR043128">
    <property type="entry name" value="Rev_trsase/Diguanyl_cyclase"/>
</dbReference>
<comment type="catalytic activity">
    <reaction evidence="1">
        <text>3',3'-c-di-GMP + H2O = 5'-phosphoguanylyl(3'-&gt;5')guanosine + H(+)</text>
        <dbReference type="Rhea" id="RHEA:24902"/>
        <dbReference type="ChEBI" id="CHEBI:15377"/>
        <dbReference type="ChEBI" id="CHEBI:15378"/>
        <dbReference type="ChEBI" id="CHEBI:58754"/>
        <dbReference type="ChEBI" id="CHEBI:58805"/>
        <dbReference type="EC" id="3.1.4.52"/>
    </reaction>
    <physiologicalReaction direction="left-to-right" evidence="1">
        <dbReference type="Rhea" id="RHEA:24903"/>
    </physiologicalReaction>
</comment>
<dbReference type="InterPro" id="IPR000160">
    <property type="entry name" value="GGDEF_dom"/>
</dbReference>
<evidence type="ECO:0000259" key="3">
    <source>
        <dbReference type="PROSITE" id="PS50112"/>
    </source>
</evidence>
<dbReference type="FunFam" id="3.20.20.450:FF:000001">
    <property type="entry name" value="Cyclic di-GMP phosphodiesterase yahA"/>
    <property type="match status" value="1"/>
</dbReference>
<evidence type="ECO:0000259" key="5">
    <source>
        <dbReference type="PROSITE" id="PS50887"/>
    </source>
</evidence>
<reference evidence="6 7" key="1">
    <citation type="submission" date="2019-11" db="EMBL/GenBank/DDBJ databases">
        <title>Novel species isolated from a subtropical stream in China.</title>
        <authorList>
            <person name="Lu H."/>
        </authorList>
    </citation>
    <scope>NUCLEOTIDE SEQUENCE [LARGE SCALE GENOMIC DNA]</scope>
    <source>
        <strain evidence="6 7">FT92W</strain>
    </source>
</reference>
<dbReference type="EMBL" id="WKJJ01000008">
    <property type="protein sequence ID" value="MRV72800.1"/>
    <property type="molecule type" value="Genomic_DNA"/>
</dbReference>
<dbReference type="GO" id="GO:0071111">
    <property type="term" value="F:cyclic-guanylate-specific phosphodiesterase activity"/>
    <property type="evidence" value="ECO:0007669"/>
    <property type="project" value="UniProtKB-EC"/>
</dbReference>
<evidence type="ECO:0000313" key="7">
    <source>
        <dbReference type="Proteomes" id="UP000446768"/>
    </source>
</evidence>
<dbReference type="SUPFAM" id="SSF55073">
    <property type="entry name" value="Nucleotide cyclase"/>
    <property type="match status" value="1"/>
</dbReference>
<dbReference type="Gene3D" id="3.20.20.450">
    <property type="entry name" value="EAL domain"/>
    <property type="match status" value="1"/>
</dbReference>
<protein>
    <submittedName>
        <fullName evidence="6">EAL domain-containing protein</fullName>
    </submittedName>
</protein>
<dbReference type="InterPro" id="IPR029787">
    <property type="entry name" value="Nucleotide_cyclase"/>
</dbReference>
<dbReference type="SUPFAM" id="SSF55781">
    <property type="entry name" value="GAF domain-like"/>
    <property type="match status" value="1"/>
</dbReference>
<dbReference type="InterPro" id="IPR000014">
    <property type="entry name" value="PAS"/>
</dbReference>
<feature type="domain" description="GGDEF" evidence="5">
    <location>
        <begin position="747"/>
        <end position="880"/>
    </location>
</feature>
<dbReference type="SUPFAM" id="SSF55785">
    <property type="entry name" value="PYP-like sensor domain (PAS domain)"/>
    <property type="match status" value="1"/>
</dbReference>
<name>A0A7X2IMZ6_9BURK</name>
<dbReference type="FunFam" id="3.30.70.270:FF:000001">
    <property type="entry name" value="Diguanylate cyclase domain protein"/>
    <property type="match status" value="1"/>
</dbReference>
<dbReference type="PROSITE" id="PS50883">
    <property type="entry name" value="EAL"/>
    <property type="match status" value="1"/>
</dbReference>
<dbReference type="PROSITE" id="PS50887">
    <property type="entry name" value="GGDEF"/>
    <property type="match status" value="1"/>
</dbReference>
<dbReference type="Gene3D" id="3.30.450.20">
    <property type="entry name" value="PAS domain"/>
    <property type="match status" value="1"/>
</dbReference>
<feature type="domain" description="PAS" evidence="3">
    <location>
        <begin position="482"/>
        <end position="560"/>
    </location>
</feature>
<dbReference type="SMART" id="SM00028">
    <property type="entry name" value="TPR"/>
    <property type="match status" value="4"/>
</dbReference>
<gene>
    <name evidence="6" type="ORF">GJ700_13895</name>
</gene>
<accession>A0A7X2IMZ6</accession>
<dbReference type="NCBIfam" id="TIGR00229">
    <property type="entry name" value="sensory_box"/>
    <property type="match status" value="1"/>
</dbReference>
<dbReference type="InterPro" id="IPR011990">
    <property type="entry name" value="TPR-like_helical_dom_sf"/>
</dbReference>
<dbReference type="CDD" id="cd01948">
    <property type="entry name" value="EAL"/>
    <property type="match status" value="1"/>
</dbReference>
<dbReference type="GO" id="GO:0071732">
    <property type="term" value="P:cellular response to nitric oxide"/>
    <property type="evidence" value="ECO:0007669"/>
    <property type="project" value="UniProtKB-ARBA"/>
</dbReference>
<dbReference type="CDD" id="cd01949">
    <property type="entry name" value="GGDEF"/>
    <property type="match status" value="1"/>
</dbReference>
<dbReference type="AlphaFoldDB" id="A0A7X2IMZ6"/>
<sequence length="1149" mass="127544">MRFPHPCLLLLGLAMMGCTRPGMAAPDPASAWRDDVAQTRILAENDLPRALGKATRLLAALPSDAAPADRARALNLLARTEANLGQTAEAERHARQALDLAAKSDDRVGQAEAELNIVITSVNTARIDAMLAAAKHSVELLKGVDRPDLLGEALLRMAMMYYRYDMLPESVAMAMQSMDIAHASHDPLVLAYSHQGLAFVYRFGGHFRESAEHYEHMRQQARLAHSALLEMEALLGLAMEKARQDDLAGAEQLTHDALLLARDAGAPFYQNTALYTLAEFKRRQQRYDDAQRLLDEVLSINARYPNPLNRWYALGARSINAEAQGRMAAARADAAEAYAVAKTIDIRIYLGESTKRLAALAAADGNQAQAYKLLAEANELMARATREKLGTQMLELARHYKSESKQREIDELTRRNRQQTDELRWRTLQQRWLWTVAAGSCAMLAGLAYFLVRLRRSKQQIDLLNAGLELRVHERTATLRQRTRYMRTLFDMLPLWVWLKDTEGRYLSANQPSAETHGQPVEAMIGKTDYEWWPHARADLVRADELEVMATRQRKTVEREEWLPGASRPAWIQTYHAPVLDDDGTVLGTVGVARDISDIRQRLRVGAKRARAFELLAQGGKLDEVLAQVAAYVEEAGTDLRCTITLLDDGAPEVWPDGDWVEPIRDAAGKVLGYIVIHRDVPTPLSADECELFCNAGNLAAIAIERKRIEEQLRHQAAYDMLTGLPNRRMFGDRLREEVARAGRSGGMVAVMFIDLDHFKDVNDSLGHHMGDRLLVEVAARLRTCVRTSDVVARLGGDEFVVILPDHGDTASLRRIAQTILDVVRRPLQLDGHTAYVSGSIGIASYPADAGSVEQLTTYADRAMYAAKEEGRNAYRFFTPPMHQQAKSRLLLANDLRQALADGQLQIWLQPIVDLSTGRVCKAEALLRWQHPVHGMVPPGQFIPIAEETGIIVELGNWIFRQAAAAARQWLEQGDGAPCQVSVNVSPRQFVSDTLVDTCLAALRELDVPPHSMVIEITEGLLLTDRADIVDKLARLRSAGMQLALDDFGTGYSAMAYLKKFNIDYLKVDRSFVRDLDADPSDKAIAEAIIVMAHKLGLKTIAEGVETVAQRDLLALVGCDMVQGYLYARPMPVAEFLASLRSEGAAVAA</sequence>
<dbReference type="SMART" id="SM00267">
    <property type="entry name" value="GGDEF"/>
    <property type="match status" value="1"/>
</dbReference>